<reference evidence="1 2" key="1">
    <citation type="submission" date="2017-09" db="EMBL/GenBank/DDBJ databases">
        <authorList>
            <person name="Varghese N."/>
            <person name="Submissions S."/>
        </authorList>
    </citation>
    <scope>NUCLEOTIDE SEQUENCE [LARGE SCALE GENOMIC DNA]</scope>
    <source>
        <strain evidence="1 2">OK806</strain>
    </source>
</reference>
<organism evidence="1 2">
    <name type="scientific">Caballeronia arationis</name>
    <dbReference type="NCBI Taxonomy" id="1777142"/>
    <lineage>
        <taxon>Bacteria</taxon>
        <taxon>Pseudomonadati</taxon>
        <taxon>Pseudomonadota</taxon>
        <taxon>Betaproteobacteria</taxon>
        <taxon>Burkholderiales</taxon>
        <taxon>Burkholderiaceae</taxon>
        <taxon>Caballeronia</taxon>
    </lineage>
</organism>
<dbReference type="RefSeq" id="WP_143753615.1">
    <property type="nucleotide sequence ID" value="NZ_OCSU01000002.1"/>
</dbReference>
<sequence>MDTQHWEAYRAFDVQVEIVEMERACFNGNERRYKVRWSVARSHNHKGFKEILGVFTEPLAFVSVREATQYGKARAHLWVDCIVKFQDGNAAAPSTARAQMERTA</sequence>
<name>A0A7Z7I7P2_9BURK</name>
<proteinExistence type="predicted"/>
<keyword evidence="2" id="KW-1185">Reference proteome</keyword>
<protein>
    <submittedName>
        <fullName evidence="1">Uncharacterized protein</fullName>
    </submittedName>
</protein>
<dbReference type="Proteomes" id="UP000219522">
    <property type="component" value="Unassembled WGS sequence"/>
</dbReference>
<accession>A0A7Z7I7P2</accession>
<gene>
    <name evidence="1" type="ORF">SAMN05446927_3900</name>
</gene>
<dbReference type="AlphaFoldDB" id="A0A7Z7I7P2"/>
<dbReference type="EMBL" id="OCSU01000002">
    <property type="protein sequence ID" value="SOE80658.1"/>
    <property type="molecule type" value="Genomic_DNA"/>
</dbReference>
<comment type="caution">
    <text evidence="1">The sequence shown here is derived from an EMBL/GenBank/DDBJ whole genome shotgun (WGS) entry which is preliminary data.</text>
</comment>
<evidence type="ECO:0000313" key="1">
    <source>
        <dbReference type="EMBL" id="SOE80658.1"/>
    </source>
</evidence>
<evidence type="ECO:0000313" key="2">
    <source>
        <dbReference type="Proteomes" id="UP000219522"/>
    </source>
</evidence>